<feature type="domain" description="AAA+ ATPase" evidence="14">
    <location>
        <begin position="307"/>
        <end position="452"/>
    </location>
</feature>
<evidence type="ECO:0000256" key="11">
    <source>
        <dbReference type="ARBA" id="ARBA00048778"/>
    </source>
</evidence>
<dbReference type="InterPro" id="IPR057495">
    <property type="entry name" value="AAA_lid_BCS1"/>
</dbReference>
<dbReference type="PANTHER" id="PTHR23070">
    <property type="entry name" value="BCS1 AAA-TYPE ATPASE"/>
    <property type="match status" value="1"/>
</dbReference>
<keyword evidence="7" id="KW-0067">ATP-binding</keyword>
<evidence type="ECO:0000256" key="5">
    <source>
        <dbReference type="ARBA" id="ARBA00022792"/>
    </source>
</evidence>
<evidence type="ECO:0000256" key="13">
    <source>
        <dbReference type="SAM" id="Phobius"/>
    </source>
</evidence>
<comment type="catalytic activity">
    <reaction evidence="11">
        <text>ATP + H2O = ADP + phosphate + H(+)</text>
        <dbReference type="Rhea" id="RHEA:13065"/>
        <dbReference type="ChEBI" id="CHEBI:15377"/>
        <dbReference type="ChEBI" id="CHEBI:15378"/>
        <dbReference type="ChEBI" id="CHEBI:30616"/>
        <dbReference type="ChEBI" id="CHEBI:43474"/>
        <dbReference type="ChEBI" id="CHEBI:456216"/>
    </reaction>
    <physiologicalReaction direction="left-to-right" evidence="11">
        <dbReference type="Rhea" id="RHEA:13066"/>
    </physiologicalReaction>
</comment>
<evidence type="ECO:0000256" key="1">
    <source>
        <dbReference type="ARBA" id="ARBA00004434"/>
    </source>
</evidence>
<feature type="compositionally biased region" description="Acidic residues" evidence="12">
    <location>
        <begin position="378"/>
        <end position="389"/>
    </location>
</feature>
<evidence type="ECO:0000256" key="6">
    <source>
        <dbReference type="ARBA" id="ARBA00022801"/>
    </source>
</evidence>
<dbReference type="SUPFAM" id="SSF52540">
    <property type="entry name" value="P-loop containing nucleoside triphosphate hydrolases"/>
    <property type="match status" value="1"/>
</dbReference>
<sequence length="597" mass="67536">MPGSDAGALPGGTPPGSPRPSVELQSARSDISSDIIQQMGGLVGGNIGGIPGYIMLVFPKVMTKLARYPRLAKLLSFALTLAVASYLNFSMVTGAMSTAWHYFIQLFTSSITVSGQDPIVDDVQSWLRKVRTFTGTSLKGESSYFIKKREGDNDYDDWEYDDDGNRMQKDEDEQTFRMILHSKHNMQLFRHQGRYFLVSKEGGDSLYNPASVDSITFYCFGWSPKPITELLTEIDKSKKVVQQERWTTIRTHEEDRYASWSRPQTKLARPISSVDLNEGDKEMIVNDVAEYLAPETKQWYHKLGIPYRRGYLFHGPPGTGKSSLAMALAGNFKLDIHVLSLLDKNMNDYTLNRLIKSMSGRPLVLLEDIDSAGVGRDFDEDDSDDDESDDGHWRRKQKKSNVTLSGLLNAIDGVGAPEGQVLIMTTNHLDTLDDALVRAGRVDIKVKLDWCSRSQTRDIFLRMYSQNYRRKATTEGQHNYSQASLEEMAGKFAEQVPEFQISPAELQDFILMRKSNPQKALDNIGEWAQKVIRERREAEEEAAKKKKKNKKKNDDKEEPSENGDGSRTPPPTFEEVTAQKSTLIRWLKKFVMVEYSS</sequence>
<keyword evidence="10 13" id="KW-0472">Membrane</keyword>
<gene>
    <name evidence="16" type="ORF">HMPREF1541_08575</name>
</gene>
<feature type="region of interest" description="Disordered" evidence="12">
    <location>
        <begin position="538"/>
        <end position="577"/>
    </location>
</feature>
<keyword evidence="4" id="KW-0547">Nucleotide-binding</keyword>
<evidence type="ECO:0008006" key="18">
    <source>
        <dbReference type="Google" id="ProtNLM"/>
    </source>
</evidence>
<feature type="transmembrane region" description="Helical" evidence="13">
    <location>
        <begin position="35"/>
        <end position="59"/>
    </location>
</feature>
<evidence type="ECO:0000256" key="8">
    <source>
        <dbReference type="ARBA" id="ARBA00022989"/>
    </source>
</evidence>
<keyword evidence="9" id="KW-0496">Mitochondrion</keyword>
<dbReference type="GO" id="GO:0005743">
    <property type="term" value="C:mitochondrial inner membrane"/>
    <property type="evidence" value="ECO:0007669"/>
    <property type="project" value="UniProtKB-SubCell"/>
</dbReference>
<dbReference type="HOGENOM" id="CLU_010189_4_2_1"/>
<evidence type="ECO:0000256" key="9">
    <source>
        <dbReference type="ARBA" id="ARBA00023128"/>
    </source>
</evidence>
<dbReference type="InterPro" id="IPR003959">
    <property type="entry name" value="ATPase_AAA_core"/>
</dbReference>
<dbReference type="SMART" id="SM00382">
    <property type="entry name" value="AAA"/>
    <property type="match status" value="1"/>
</dbReference>
<dbReference type="VEuPathDB" id="FungiDB:HMPREF1541_08575"/>
<evidence type="ECO:0000313" key="16">
    <source>
        <dbReference type="EMBL" id="ETN36298.1"/>
    </source>
</evidence>
<dbReference type="eggNOG" id="KOG0743">
    <property type="taxonomic scope" value="Eukaryota"/>
</dbReference>
<feature type="region of interest" description="Disordered" evidence="12">
    <location>
        <begin position="376"/>
        <end position="397"/>
    </location>
</feature>
<keyword evidence="8 13" id="KW-1133">Transmembrane helix</keyword>
<feature type="domain" description="BCS1 N-terminal" evidence="15">
    <location>
        <begin position="87"/>
        <end position="274"/>
    </location>
</feature>
<evidence type="ECO:0000256" key="4">
    <source>
        <dbReference type="ARBA" id="ARBA00022741"/>
    </source>
</evidence>
<proteinExistence type="inferred from homology"/>
<dbReference type="Pfam" id="PF08740">
    <property type="entry name" value="BCS1_N"/>
    <property type="match status" value="1"/>
</dbReference>
<dbReference type="RefSeq" id="XP_008721116.1">
    <property type="nucleotide sequence ID" value="XM_008722894.1"/>
</dbReference>
<name>W2RKQ6_CYPE1</name>
<evidence type="ECO:0000259" key="15">
    <source>
        <dbReference type="SMART" id="SM01024"/>
    </source>
</evidence>
<dbReference type="GeneID" id="19975914"/>
<feature type="region of interest" description="Disordered" evidence="12">
    <location>
        <begin position="1"/>
        <end position="24"/>
    </location>
</feature>
<dbReference type="Pfam" id="PF00004">
    <property type="entry name" value="AAA"/>
    <property type="match status" value="1"/>
</dbReference>
<keyword evidence="5" id="KW-0999">Mitochondrion inner membrane</keyword>
<dbReference type="SMART" id="SM01024">
    <property type="entry name" value="BCS1_N"/>
    <property type="match status" value="1"/>
</dbReference>
<dbReference type="Pfam" id="PF25426">
    <property type="entry name" value="AAA_lid_BCS1"/>
    <property type="match status" value="1"/>
</dbReference>
<dbReference type="GO" id="GO:0005524">
    <property type="term" value="F:ATP binding"/>
    <property type="evidence" value="ECO:0007669"/>
    <property type="project" value="UniProtKB-KW"/>
</dbReference>
<evidence type="ECO:0000259" key="14">
    <source>
        <dbReference type="SMART" id="SM00382"/>
    </source>
</evidence>
<protein>
    <recommendedName>
        <fullName evidence="18">AAA+ ATPase domain-containing protein</fullName>
    </recommendedName>
</protein>
<evidence type="ECO:0000256" key="12">
    <source>
        <dbReference type="SAM" id="MobiDB-lite"/>
    </source>
</evidence>
<keyword evidence="6" id="KW-0378">Hydrolase</keyword>
<dbReference type="InterPro" id="IPR014851">
    <property type="entry name" value="BCS1_N"/>
</dbReference>
<accession>W2RKQ6</accession>
<comment type="similarity">
    <text evidence="2">Belongs to the AAA ATPase family. BCS1 subfamily.</text>
</comment>
<evidence type="ECO:0000256" key="7">
    <source>
        <dbReference type="ARBA" id="ARBA00022840"/>
    </source>
</evidence>
<feature type="transmembrane region" description="Helical" evidence="13">
    <location>
        <begin position="71"/>
        <end position="89"/>
    </location>
</feature>
<dbReference type="InterPro" id="IPR003593">
    <property type="entry name" value="AAA+_ATPase"/>
</dbReference>
<dbReference type="AlphaFoldDB" id="W2RKQ6"/>
<dbReference type="InterPro" id="IPR027417">
    <property type="entry name" value="P-loop_NTPase"/>
</dbReference>
<evidence type="ECO:0000313" key="17">
    <source>
        <dbReference type="Proteomes" id="UP000030752"/>
    </source>
</evidence>
<dbReference type="Proteomes" id="UP000030752">
    <property type="component" value="Unassembled WGS sequence"/>
</dbReference>
<dbReference type="GO" id="GO:0016887">
    <property type="term" value="F:ATP hydrolysis activity"/>
    <property type="evidence" value="ECO:0007669"/>
    <property type="project" value="InterPro"/>
</dbReference>
<keyword evidence="17" id="KW-1185">Reference proteome</keyword>
<dbReference type="STRING" id="1220924.W2RKQ6"/>
<dbReference type="InterPro" id="IPR050747">
    <property type="entry name" value="Mitochondrial_chaperone_BCS1"/>
</dbReference>
<comment type="subcellular location">
    <subcellularLocation>
        <location evidence="1">Mitochondrion inner membrane</location>
        <topology evidence="1">Single-pass membrane protein</topology>
    </subcellularLocation>
</comment>
<dbReference type="Gene3D" id="3.40.50.300">
    <property type="entry name" value="P-loop containing nucleotide triphosphate hydrolases"/>
    <property type="match status" value="1"/>
</dbReference>
<dbReference type="EMBL" id="KB822725">
    <property type="protein sequence ID" value="ETN36298.1"/>
    <property type="molecule type" value="Genomic_DNA"/>
</dbReference>
<evidence type="ECO:0000256" key="3">
    <source>
        <dbReference type="ARBA" id="ARBA00022692"/>
    </source>
</evidence>
<reference evidence="16 17" key="1">
    <citation type="submission" date="2013-03" db="EMBL/GenBank/DDBJ databases">
        <title>The Genome Sequence of Phialophora europaea CBS 101466.</title>
        <authorList>
            <consortium name="The Broad Institute Genomics Platform"/>
            <person name="Cuomo C."/>
            <person name="de Hoog S."/>
            <person name="Gorbushina A."/>
            <person name="Walker B."/>
            <person name="Young S.K."/>
            <person name="Zeng Q."/>
            <person name="Gargeya S."/>
            <person name="Fitzgerald M."/>
            <person name="Haas B."/>
            <person name="Abouelleil A."/>
            <person name="Allen A.W."/>
            <person name="Alvarado L."/>
            <person name="Arachchi H.M."/>
            <person name="Berlin A.M."/>
            <person name="Chapman S.B."/>
            <person name="Gainer-Dewar J."/>
            <person name="Goldberg J."/>
            <person name="Griggs A."/>
            <person name="Gujja S."/>
            <person name="Hansen M."/>
            <person name="Howarth C."/>
            <person name="Imamovic A."/>
            <person name="Ireland A."/>
            <person name="Larimer J."/>
            <person name="McCowan C."/>
            <person name="Murphy C."/>
            <person name="Pearson M."/>
            <person name="Poon T.W."/>
            <person name="Priest M."/>
            <person name="Roberts A."/>
            <person name="Saif S."/>
            <person name="Shea T."/>
            <person name="Sisk P."/>
            <person name="Sykes S."/>
            <person name="Wortman J."/>
            <person name="Nusbaum C."/>
            <person name="Birren B."/>
        </authorList>
    </citation>
    <scope>NUCLEOTIDE SEQUENCE [LARGE SCALE GENOMIC DNA]</scope>
    <source>
        <strain evidence="16 17">CBS 101466</strain>
    </source>
</reference>
<evidence type="ECO:0000256" key="2">
    <source>
        <dbReference type="ARBA" id="ARBA00007448"/>
    </source>
</evidence>
<dbReference type="OrthoDB" id="10251412at2759"/>
<evidence type="ECO:0000256" key="10">
    <source>
        <dbReference type="ARBA" id="ARBA00023136"/>
    </source>
</evidence>
<keyword evidence="3 13" id="KW-0812">Transmembrane</keyword>
<organism evidence="16 17">
    <name type="scientific">Cyphellophora europaea (strain CBS 101466)</name>
    <name type="common">Phialophora europaea</name>
    <dbReference type="NCBI Taxonomy" id="1220924"/>
    <lineage>
        <taxon>Eukaryota</taxon>
        <taxon>Fungi</taxon>
        <taxon>Dikarya</taxon>
        <taxon>Ascomycota</taxon>
        <taxon>Pezizomycotina</taxon>
        <taxon>Eurotiomycetes</taxon>
        <taxon>Chaetothyriomycetidae</taxon>
        <taxon>Chaetothyriales</taxon>
        <taxon>Cyphellophoraceae</taxon>
        <taxon>Cyphellophora</taxon>
    </lineage>
</organism>
<dbReference type="InParanoid" id="W2RKQ6"/>